<dbReference type="InterPro" id="IPR017087">
    <property type="entry name" value="UCP037004"/>
</dbReference>
<dbReference type="InterPro" id="IPR007553">
    <property type="entry name" value="2-thiour_desulf"/>
</dbReference>
<evidence type="ECO:0000313" key="2">
    <source>
        <dbReference type="EMBL" id="MFC3852851.1"/>
    </source>
</evidence>
<evidence type="ECO:0000313" key="3">
    <source>
        <dbReference type="Proteomes" id="UP001595617"/>
    </source>
</evidence>
<dbReference type="Proteomes" id="UP001595617">
    <property type="component" value="Unassembled WGS sequence"/>
</dbReference>
<accession>A0ABV7ZXB9</accession>
<evidence type="ECO:0000259" key="1">
    <source>
        <dbReference type="Pfam" id="PF08349"/>
    </source>
</evidence>
<reference evidence="3" key="1">
    <citation type="journal article" date="2019" name="Int. J. Syst. Evol. Microbiol.">
        <title>The Global Catalogue of Microorganisms (GCM) 10K type strain sequencing project: providing services to taxonomists for standard genome sequencing and annotation.</title>
        <authorList>
            <consortium name="The Broad Institute Genomics Platform"/>
            <consortium name="The Broad Institute Genome Sequencing Center for Infectious Disease"/>
            <person name="Wu L."/>
            <person name="Ma J."/>
        </authorList>
    </citation>
    <scope>NUCLEOTIDE SEQUENCE [LARGE SCALE GENOMIC DNA]</scope>
    <source>
        <strain evidence="3">IBRC 10765</strain>
    </source>
</reference>
<organism evidence="2 3">
    <name type="scientific">Saccharospirillum mangrovi</name>
    <dbReference type="NCBI Taxonomy" id="2161747"/>
    <lineage>
        <taxon>Bacteria</taxon>
        <taxon>Pseudomonadati</taxon>
        <taxon>Pseudomonadota</taxon>
        <taxon>Gammaproteobacteria</taxon>
        <taxon>Oceanospirillales</taxon>
        <taxon>Saccharospirillaceae</taxon>
        <taxon>Saccharospirillum</taxon>
    </lineage>
</organism>
<gene>
    <name evidence="2" type="ORF">ACFOOG_08400</name>
</gene>
<dbReference type="InterPro" id="IPR013560">
    <property type="entry name" value="DUF1722"/>
</dbReference>
<dbReference type="RefSeq" id="WP_380695449.1">
    <property type="nucleotide sequence ID" value="NZ_JBHRYR010000003.1"/>
</dbReference>
<dbReference type="PANTHER" id="PTHR30087:SF0">
    <property type="entry name" value="INNER MEMBRANE PROTEIN"/>
    <property type="match status" value="1"/>
</dbReference>
<comment type="caution">
    <text evidence="2">The sequence shown here is derived from an EMBL/GenBank/DDBJ whole genome shotgun (WGS) entry which is preliminary data.</text>
</comment>
<dbReference type="PANTHER" id="PTHR30087">
    <property type="entry name" value="INNER MEMBRANE PROTEIN"/>
    <property type="match status" value="1"/>
</dbReference>
<dbReference type="Pfam" id="PF04463">
    <property type="entry name" value="2-thiour_desulf"/>
    <property type="match status" value="1"/>
</dbReference>
<dbReference type="Pfam" id="PF08349">
    <property type="entry name" value="DUF1722"/>
    <property type="match status" value="1"/>
</dbReference>
<protein>
    <submittedName>
        <fullName evidence="2">YbgA family protein</fullName>
    </submittedName>
</protein>
<proteinExistence type="predicted"/>
<dbReference type="PIRSF" id="PIRSF037004">
    <property type="entry name" value="UCP037004"/>
    <property type="match status" value="1"/>
</dbReference>
<name>A0ABV7ZXB9_9GAMM</name>
<sequence>MDNPLKSDDKPRIGISACVMGDEVRYNGGHKKHAWIANELAPHLTVQKFCPEFEIGLGVPRETIRLVDHEDGIHAVSHSGERDVTQPMRQLAEHYTQIAQQWDGIIFMHNSPSCGLNRVKLYLPNGYPLGNTQGLFAADLQAAHPLLPMEDAGRLNDAHIREHFLTRVYMQYRWRTLNPGQSAKDLLAFHSRSKYLVMAYSYPVYKSLGQLLSNVKSRPWEETAAEYYRQLNAALANPPKRGQITNVLQHIQGYLKDNLSSERKQSLRAAIDKYRAGLVPMIVPMTLLQHHLDSVWDDDSYIRQQFFLAPYPETLGLRNTI</sequence>
<keyword evidence="3" id="KW-1185">Reference proteome</keyword>
<dbReference type="EMBL" id="JBHRYR010000003">
    <property type="protein sequence ID" value="MFC3852851.1"/>
    <property type="molecule type" value="Genomic_DNA"/>
</dbReference>
<feature type="domain" description="DUF1722" evidence="1">
    <location>
        <begin position="194"/>
        <end position="312"/>
    </location>
</feature>